<dbReference type="SUPFAM" id="SSF56281">
    <property type="entry name" value="Metallo-hydrolase/oxidoreductase"/>
    <property type="match status" value="1"/>
</dbReference>
<dbReference type="GO" id="GO:0010181">
    <property type="term" value="F:FMN binding"/>
    <property type="evidence" value="ECO:0007669"/>
    <property type="project" value="InterPro"/>
</dbReference>
<dbReference type="GO" id="GO:0016651">
    <property type="term" value="F:oxidoreductase activity, acting on NAD(P)H"/>
    <property type="evidence" value="ECO:0007669"/>
    <property type="project" value="UniProtKB-ARBA"/>
</dbReference>
<dbReference type="PANTHER" id="PTHR43717:SF1">
    <property type="entry name" value="ANAEROBIC NITRIC OXIDE REDUCTASE FLAVORUBREDOXIN"/>
    <property type="match status" value="1"/>
</dbReference>
<evidence type="ECO:0000259" key="2">
    <source>
        <dbReference type="PROSITE" id="PS50902"/>
    </source>
</evidence>
<dbReference type="InterPro" id="IPR045761">
    <property type="entry name" value="ODP_dom"/>
</dbReference>
<dbReference type="Gene3D" id="3.40.50.360">
    <property type="match status" value="1"/>
</dbReference>
<proteinExistence type="inferred from homology"/>
<dbReference type="KEGG" id="aarg:Aargi30884_12550"/>
<dbReference type="SMART" id="SM00849">
    <property type="entry name" value="Lactamase_B"/>
    <property type="match status" value="1"/>
</dbReference>
<dbReference type="Gene3D" id="3.60.15.10">
    <property type="entry name" value="Ribonuclease Z/Hydroxyacylglutathione hydrolase-like"/>
    <property type="match status" value="1"/>
</dbReference>
<protein>
    <submittedName>
        <fullName evidence="3">MBL fold metallo-hydrolase</fullName>
    </submittedName>
</protein>
<dbReference type="InterPro" id="IPR008254">
    <property type="entry name" value="Flavodoxin/NO_synth"/>
</dbReference>
<dbReference type="InterPro" id="IPR029039">
    <property type="entry name" value="Flavoprotein-like_sf"/>
</dbReference>
<dbReference type="InterPro" id="IPR016440">
    <property type="entry name" value="Rubredoxin-O_OxRdtase"/>
</dbReference>
<sequence length="399" mass="45002">MKKAIQIKENIYWVGVHDFNCRKFHGELFPIEDGTTYNAYLIVDEQVTLIDTVEEEFLDIMLERIQSVIGDRPVDNIIVQHAEPDHSSGFLKTMQKYPNAVPYASNAGVKHMLEQYFKEYAYNKVKTGDTLSIGKNTLTFVEMPMIHWPDNMLTYLPESKIAFSNDAFGQHIASYKLFDDEHSLETCLDKAKDYYANIVMPYGLQVNNKLKQILDMNLEFDMIAPAHGVIWRSYISELLEAYKQFANFSSKDKVVIVYESVWKHTQMMAEALAEGIGRSGVEVKVFKNSETSTSLIMKEILDAKAILAGSGNYNNFMAPSMASFLEKLASCKIKGKKALGFGSYGWANVVTKEINARLEKAGFAPVVDESVTVNFTPSHDDLNALEELGEKIADAVKNM</sequence>
<dbReference type="PIRSF" id="PIRSF005243">
    <property type="entry name" value="ROO"/>
    <property type="match status" value="1"/>
</dbReference>
<dbReference type="InterPro" id="IPR036866">
    <property type="entry name" value="RibonucZ/Hydroxyglut_hydro"/>
</dbReference>
<dbReference type="AlphaFoldDB" id="A0A6N4TJT4"/>
<dbReference type="SUPFAM" id="SSF52218">
    <property type="entry name" value="Flavoproteins"/>
    <property type="match status" value="1"/>
</dbReference>
<gene>
    <name evidence="3" type="ORF">Aargi30884_12550</name>
</gene>
<dbReference type="GO" id="GO:0009055">
    <property type="term" value="F:electron transfer activity"/>
    <property type="evidence" value="ECO:0007669"/>
    <property type="project" value="InterPro"/>
</dbReference>
<feature type="domain" description="Flavodoxin-like" evidence="2">
    <location>
        <begin position="254"/>
        <end position="393"/>
    </location>
</feature>
<reference evidence="4" key="1">
    <citation type="submission" date="2019-05" db="EMBL/GenBank/DDBJ databases">
        <title>Complete genome sequencing of Absiella argi strain JCM 30884.</title>
        <authorList>
            <person name="Sakamoto M."/>
            <person name="Murakami T."/>
            <person name="Mori H."/>
        </authorList>
    </citation>
    <scope>NUCLEOTIDE SEQUENCE [LARGE SCALE GENOMIC DNA]</scope>
    <source>
        <strain evidence="4">JCM 30884</strain>
    </source>
</reference>
<dbReference type="PANTHER" id="PTHR43717">
    <property type="entry name" value="ANAEROBIC NITRIC OXIDE REDUCTASE FLAVORUBREDOXIN"/>
    <property type="match status" value="1"/>
</dbReference>
<keyword evidence="4" id="KW-1185">Reference proteome</keyword>
<dbReference type="Pfam" id="PF00258">
    <property type="entry name" value="Flavodoxin_1"/>
    <property type="match status" value="1"/>
</dbReference>
<organism evidence="3 4">
    <name type="scientific">Amedibacterium intestinale</name>
    <dbReference type="NCBI Taxonomy" id="2583452"/>
    <lineage>
        <taxon>Bacteria</taxon>
        <taxon>Bacillati</taxon>
        <taxon>Bacillota</taxon>
        <taxon>Erysipelotrichia</taxon>
        <taxon>Erysipelotrichales</taxon>
        <taxon>Erysipelotrichaceae</taxon>
        <taxon>Amedibacterium</taxon>
    </lineage>
</organism>
<name>A0A6N4TJT4_9FIRM</name>
<dbReference type="EMBL" id="AP019695">
    <property type="protein sequence ID" value="BBK22352.1"/>
    <property type="molecule type" value="Genomic_DNA"/>
</dbReference>
<dbReference type="GO" id="GO:0046872">
    <property type="term" value="F:metal ion binding"/>
    <property type="evidence" value="ECO:0007669"/>
    <property type="project" value="InterPro"/>
</dbReference>
<accession>A0A6N4TJT4</accession>
<dbReference type="Proteomes" id="UP000464754">
    <property type="component" value="Chromosome"/>
</dbReference>
<dbReference type="Pfam" id="PF19583">
    <property type="entry name" value="ODP"/>
    <property type="match status" value="1"/>
</dbReference>
<dbReference type="CDD" id="cd07709">
    <property type="entry name" value="flavodiiron_proteins_MBL-fold"/>
    <property type="match status" value="1"/>
</dbReference>
<evidence type="ECO:0000313" key="3">
    <source>
        <dbReference type="EMBL" id="BBK22352.1"/>
    </source>
</evidence>
<dbReference type="RefSeq" id="WP_163051759.1">
    <property type="nucleotide sequence ID" value="NZ_AP019695.1"/>
</dbReference>
<evidence type="ECO:0000313" key="4">
    <source>
        <dbReference type="Proteomes" id="UP000464754"/>
    </source>
</evidence>
<dbReference type="InterPro" id="IPR001279">
    <property type="entry name" value="Metallo-B-lactamas"/>
</dbReference>
<evidence type="ECO:0000256" key="1">
    <source>
        <dbReference type="ARBA" id="ARBA00007121"/>
    </source>
</evidence>
<dbReference type="PROSITE" id="PS50902">
    <property type="entry name" value="FLAVODOXIN_LIKE"/>
    <property type="match status" value="1"/>
</dbReference>
<comment type="similarity">
    <text evidence="1">In the N-terminal section; belongs to the zinc metallo-hydrolase group 3 family.</text>
</comment>
<keyword evidence="3" id="KW-0378">Hydrolase</keyword>
<dbReference type="GO" id="GO:0016787">
    <property type="term" value="F:hydrolase activity"/>
    <property type="evidence" value="ECO:0007669"/>
    <property type="project" value="UniProtKB-KW"/>
</dbReference>